<dbReference type="Proteomes" id="UP000554766">
    <property type="component" value="Unassembled WGS sequence"/>
</dbReference>
<gene>
    <name evidence="1" type="ORF">HC235_03695</name>
</gene>
<dbReference type="GeneID" id="5054515"/>
<protein>
    <submittedName>
        <fullName evidence="1">Uncharacterized protein</fullName>
    </submittedName>
</protein>
<evidence type="ECO:0000313" key="1">
    <source>
        <dbReference type="EMBL" id="NYR15070.1"/>
    </source>
</evidence>
<dbReference type="AlphaFoldDB" id="A0A7L4PA98"/>
<dbReference type="RefSeq" id="WP_011901112.1">
    <property type="nucleotide sequence ID" value="NZ_JAAVJF010000002.1"/>
</dbReference>
<comment type="caution">
    <text evidence="1">The sequence shown here is derived from an EMBL/GenBank/DDBJ whole genome shotgun (WGS) entry which is preliminary data.</text>
</comment>
<name>A0A7L4PA98_9CREN</name>
<reference evidence="1 2" key="1">
    <citation type="journal article" date="2020" name="Nat. Commun.">
        <title>The structures of two archaeal type IV pili illuminate evolutionary relationships.</title>
        <authorList>
            <person name="Wang F."/>
            <person name="Baquero D.P."/>
            <person name="Su Z."/>
            <person name="Beltran L.C."/>
            <person name="Prangishvili D."/>
            <person name="Krupovic M."/>
            <person name="Egelman E.H."/>
        </authorList>
    </citation>
    <scope>NUCLEOTIDE SEQUENCE [LARGE SCALE GENOMIC DNA]</scope>
    <source>
        <strain evidence="1 2">2GA</strain>
    </source>
</reference>
<sequence>MEKKDCLLAVFEKCESSRPLKEILTQARIKARKLIIITKCGNTGEYLRLVRQIASDNMDYPIRHYHQVEPPDAAALEGCTTYEVFNP</sequence>
<accession>A0A7L4PA98</accession>
<proteinExistence type="predicted"/>
<dbReference type="OMA" id="DFPVRHY"/>
<organism evidence="1 2">
    <name type="scientific">Pyrobaculum arsenaticum</name>
    <dbReference type="NCBI Taxonomy" id="121277"/>
    <lineage>
        <taxon>Archaea</taxon>
        <taxon>Thermoproteota</taxon>
        <taxon>Thermoprotei</taxon>
        <taxon>Thermoproteales</taxon>
        <taxon>Thermoproteaceae</taxon>
        <taxon>Pyrobaculum</taxon>
    </lineage>
</organism>
<keyword evidence="2" id="KW-1185">Reference proteome</keyword>
<dbReference type="EMBL" id="JAAVJF010000002">
    <property type="protein sequence ID" value="NYR15070.1"/>
    <property type="molecule type" value="Genomic_DNA"/>
</dbReference>
<evidence type="ECO:0000313" key="2">
    <source>
        <dbReference type="Proteomes" id="UP000554766"/>
    </source>
</evidence>